<organism evidence="2">
    <name type="scientific">Streptomyces avermitilis</name>
    <dbReference type="NCBI Taxonomy" id="33903"/>
    <lineage>
        <taxon>Bacteria</taxon>
        <taxon>Bacillati</taxon>
        <taxon>Actinomycetota</taxon>
        <taxon>Actinomycetes</taxon>
        <taxon>Kitasatosporales</taxon>
        <taxon>Streptomycetaceae</taxon>
        <taxon>Streptomyces</taxon>
    </lineage>
</organism>
<accession>A0A499VUY0</accession>
<proteinExistence type="predicted"/>
<gene>
    <name evidence="2" type="ORF">SAVMC3_61000</name>
</gene>
<dbReference type="EMBL" id="AP019621">
    <property type="protein sequence ID" value="BBJ53471.1"/>
    <property type="molecule type" value="Genomic_DNA"/>
</dbReference>
<evidence type="ECO:0000313" key="2">
    <source>
        <dbReference type="EMBL" id="BBJ53471.1"/>
    </source>
</evidence>
<reference evidence="2" key="1">
    <citation type="submission" date="2019-04" db="EMBL/GenBank/DDBJ databases">
        <title>Draft genome sequences of Streptomyces avermitilis MC3.</title>
        <authorList>
            <person name="Komaki H."/>
            <person name="Tamura T."/>
            <person name="Hosoyama A."/>
        </authorList>
    </citation>
    <scope>NUCLEOTIDE SEQUENCE</scope>
    <source>
        <strain evidence="2">MC3</strain>
    </source>
</reference>
<evidence type="ECO:0000259" key="1">
    <source>
        <dbReference type="Pfam" id="PF17928"/>
    </source>
</evidence>
<name>A0A499VUY0_STRAX</name>
<protein>
    <recommendedName>
        <fullName evidence="1">Tetracyclin repressor SCO1712-like C-terminal domain-containing protein</fullName>
    </recommendedName>
</protein>
<sequence>MTVTLFKAGLDLVMSHEGAERDAYIAELKTVMYRYLKPLVEDTAG</sequence>
<dbReference type="Pfam" id="PF17928">
    <property type="entry name" value="TetR_C_22"/>
    <property type="match status" value="1"/>
</dbReference>
<dbReference type="AlphaFoldDB" id="A0A499VUY0"/>
<feature type="domain" description="Tetracyclin repressor SCO1712-like C-terminal" evidence="1">
    <location>
        <begin position="1"/>
        <end position="38"/>
    </location>
</feature>
<dbReference type="InterPro" id="IPR041674">
    <property type="entry name" value="TetR_C_22"/>
</dbReference>